<evidence type="ECO:0000259" key="6">
    <source>
        <dbReference type="PROSITE" id="PS50977"/>
    </source>
</evidence>
<dbReference type="Gene3D" id="1.10.357.10">
    <property type="entry name" value="Tetracycline Repressor, domain 2"/>
    <property type="match status" value="1"/>
</dbReference>
<name>A0ABQ0IHR2_9ACTN</name>
<dbReference type="InterPro" id="IPR009057">
    <property type="entry name" value="Homeodomain-like_sf"/>
</dbReference>
<dbReference type="SUPFAM" id="SSF46689">
    <property type="entry name" value="Homeodomain-like"/>
    <property type="match status" value="1"/>
</dbReference>
<sequence length="214" mass="23737">MLSMTTKQSDARPHRPTPGRRPISSRARISAVAIRLFSTRGFDETSVDDIAEAAGIARRTLFRYYSSKNEIPWGEFDAHLDELRELLARIPDDIPMADALVEALVSFNRVPPEEIDNHRRRMSLLLGVPALQAHSMIMYADWRQVIAGFCAARLHMRPDDHLPQTVGWLSLGAALAAYEQWLAHPGSDLEELIETGARAMADGVAALTAADAPR</sequence>
<dbReference type="PROSITE" id="PS50977">
    <property type="entry name" value="HTH_TETR_2"/>
    <property type="match status" value="1"/>
</dbReference>
<dbReference type="PANTHER" id="PTHR30055:SF238">
    <property type="entry name" value="MYCOFACTOCIN BIOSYNTHESIS TRANSCRIPTIONAL REGULATOR MFTR-RELATED"/>
    <property type="match status" value="1"/>
</dbReference>
<organism evidence="7 8">
    <name type="scientific">Gordonia paraffinivorans NBRC 108238</name>
    <dbReference type="NCBI Taxonomy" id="1223543"/>
    <lineage>
        <taxon>Bacteria</taxon>
        <taxon>Bacillati</taxon>
        <taxon>Actinomycetota</taxon>
        <taxon>Actinomycetes</taxon>
        <taxon>Mycobacteriales</taxon>
        <taxon>Gordoniaceae</taxon>
        <taxon>Gordonia</taxon>
    </lineage>
</organism>
<dbReference type="Pfam" id="PF00440">
    <property type="entry name" value="TetR_N"/>
    <property type="match status" value="1"/>
</dbReference>
<proteinExistence type="predicted"/>
<accession>A0ABQ0IHR2</accession>
<evidence type="ECO:0000313" key="8">
    <source>
        <dbReference type="Proteomes" id="UP000035021"/>
    </source>
</evidence>
<keyword evidence="2 4" id="KW-0238">DNA-binding</keyword>
<evidence type="ECO:0000256" key="3">
    <source>
        <dbReference type="ARBA" id="ARBA00023163"/>
    </source>
</evidence>
<feature type="domain" description="HTH tetR-type" evidence="6">
    <location>
        <begin position="23"/>
        <end position="83"/>
    </location>
</feature>
<dbReference type="InterPro" id="IPR041347">
    <property type="entry name" value="MftR_C"/>
</dbReference>
<protein>
    <submittedName>
        <fullName evidence="7">TetR family transcriptional regulator</fullName>
    </submittedName>
</protein>
<dbReference type="Pfam" id="PF17754">
    <property type="entry name" value="TetR_C_14"/>
    <property type="match status" value="1"/>
</dbReference>
<dbReference type="InterPro" id="IPR050109">
    <property type="entry name" value="HTH-type_TetR-like_transc_reg"/>
</dbReference>
<dbReference type="PRINTS" id="PR00455">
    <property type="entry name" value="HTHTETR"/>
</dbReference>
<gene>
    <name evidence="7" type="ORF">GP2_008_01080</name>
</gene>
<keyword evidence="1" id="KW-0805">Transcription regulation</keyword>
<evidence type="ECO:0000256" key="5">
    <source>
        <dbReference type="SAM" id="MobiDB-lite"/>
    </source>
</evidence>
<dbReference type="NCBIfam" id="TIGR03968">
    <property type="entry name" value="mycofact_TetR"/>
    <property type="match status" value="1"/>
</dbReference>
<feature type="DNA-binding region" description="H-T-H motif" evidence="4">
    <location>
        <begin position="46"/>
        <end position="65"/>
    </location>
</feature>
<feature type="region of interest" description="Disordered" evidence="5">
    <location>
        <begin position="1"/>
        <end position="24"/>
    </location>
</feature>
<dbReference type="Proteomes" id="UP000035021">
    <property type="component" value="Unassembled WGS sequence"/>
</dbReference>
<evidence type="ECO:0000256" key="1">
    <source>
        <dbReference type="ARBA" id="ARBA00023015"/>
    </source>
</evidence>
<dbReference type="EMBL" id="BAOQ01000008">
    <property type="protein sequence ID" value="GAC83107.1"/>
    <property type="molecule type" value="Genomic_DNA"/>
</dbReference>
<reference evidence="7 8" key="1">
    <citation type="submission" date="2013-02" db="EMBL/GenBank/DDBJ databases">
        <title>Whole genome shotgun sequence of Gordonia paraffinivorans NBRC 108238.</title>
        <authorList>
            <person name="Isaki-Nakamura S."/>
            <person name="Hosoyama A."/>
            <person name="Tsuchikane K."/>
            <person name="Ando Y."/>
            <person name="Baba S."/>
            <person name="Ohji S."/>
            <person name="Hamada M."/>
            <person name="Tamura T."/>
            <person name="Yamazoe A."/>
            <person name="Yamazaki S."/>
            <person name="Fujita N."/>
        </authorList>
    </citation>
    <scope>NUCLEOTIDE SEQUENCE [LARGE SCALE GENOMIC DNA]</scope>
    <source>
        <strain evidence="7 8">NBRC 108238</strain>
    </source>
</reference>
<evidence type="ECO:0000256" key="4">
    <source>
        <dbReference type="PROSITE-ProRule" id="PRU00335"/>
    </source>
</evidence>
<dbReference type="Gene3D" id="1.10.10.60">
    <property type="entry name" value="Homeodomain-like"/>
    <property type="match status" value="1"/>
</dbReference>
<keyword evidence="3" id="KW-0804">Transcription</keyword>
<keyword evidence="8" id="KW-1185">Reference proteome</keyword>
<evidence type="ECO:0000256" key="2">
    <source>
        <dbReference type="ARBA" id="ARBA00023125"/>
    </source>
</evidence>
<dbReference type="InterPro" id="IPR001647">
    <property type="entry name" value="HTH_TetR"/>
</dbReference>
<comment type="caution">
    <text evidence="7">The sequence shown here is derived from an EMBL/GenBank/DDBJ whole genome shotgun (WGS) entry which is preliminary data.</text>
</comment>
<dbReference type="PANTHER" id="PTHR30055">
    <property type="entry name" value="HTH-TYPE TRANSCRIPTIONAL REGULATOR RUTR"/>
    <property type="match status" value="1"/>
</dbReference>
<evidence type="ECO:0000313" key="7">
    <source>
        <dbReference type="EMBL" id="GAC83107.1"/>
    </source>
</evidence>
<dbReference type="InterPro" id="IPR023851">
    <property type="entry name" value="Tscrpt_reg_TetR-type"/>
</dbReference>